<keyword evidence="2" id="KW-1185">Reference proteome</keyword>
<evidence type="ECO:0000313" key="2">
    <source>
        <dbReference type="Proteomes" id="UP000030645"/>
    </source>
</evidence>
<dbReference type="Proteomes" id="UP000030645">
    <property type="component" value="Unassembled WGS sequence"/>
</dbReference>
<proteinExistence type="predicted"/>
<dbReference type="eggNOG" id="KOG4197">
    <property type="taxonomic scope" value="Eukaryota"/>
</dbReference>
<reference evidence="2" key="1">
    <citation type="submission" date="2013-01" db="EMBL/GenBank/DDBJ databases">
        <title>Draft Genome Sequence of a Mulberry Tree, Morus notabilis C.K. Schneid.</title>
        <authorList>
            <person name="He N."/>
            <person name="Zhao S."/>
        </authorList>
    </citation>
    <scope>NUCLEOTIDE SEQUENCE</scope>
</reference>
<dbReference type="AlphaFoldDB" id="W9S655"/>
<dbReference type="EMBL" id="KE345724">
    <property type="protein sequence ID" value="EXC12823.1"/>
    <property type="molecule type" value="Genomic_DNA"/>
</dbReference>
<protein>
    <submittedName>
        <fullName evidence="1">Uncharacterized protein</fullName>
    </submittedName>
</protein>
<evidence type="ECO:0000313" key="1">
    <source>
        <dbReference type="EMBL" id="EXC12823.1"/>
    </source>
</evidence>
<accession>W9S655</accession>
<dbReference type="STRING" id="981085.W9S655"/>
<sequence length="75" mass="8703">MSEPPEIVCAYLDKRLGRNLDFNLKRINLDDSPVVLTDPRCFKFWEGDFHSSSEAFLEFSSCRVINSRQFGTRIS</sequence>
<name>W9S655_9ROSA</name>
<gene>
    <name evidence="1" type="ORF">L484_008214</name>
</gene>
<organism evidence="1 2">
    <name type="scientific">Morus notabilis</name>
    <dbReference type="NCBI Taxonomy" id="981085"/>
    <lineage>
        <taxon>Eukaryota</taxon>
        <taxon>Viridiplantae</taxon>
        <taxon>Streptophyta</taxon>
        <taxon>Embryophyta</taxon>
        <taxon>Tracheophyta</taxon>
        <taxon>Spermatophyta</taxon>
        <taxon>Magnoliopsida</taxon>
        <taxon>eudicotyledons</taxon>
        <taxon>Gunneridae</taxon>
        <taxon>Pentapetalae</taxon>
        <taxon>rosids</taxon>
        <taxon>fabids</taxon>
        <taxon>Rosales</taxon>
        <taxon>Moraceae</taxon>
        <taxon>Moreae</taxon>
        <taxon>Morus</taxon>
    </lineage>
</organism>